<sequence>MQIILPSPEHARHIGKRLAKELHLSLTQGYAIAAQLLGYRTWDELVRVCNWPANYFDTRAAWPDGQCMAAAIHARRTYQVRALMTAADLAQDRAQAMVDKIKPTAGFTRPALPDEIDPAPRTSNPRLSHQDHAWMSTQLHVVWQSAGRHPQAAPQLRRAAATLECLQLAEWPSNQFGTSLRDTCYVGTSPTYLARLHRAPRWISQQAFDCCDAALAGVEARIVDAGVEDLPELVRTTCDAVRQARTSLSAWRNASAPHDGQPVAWTGVMPIEDEALAALEGSCGLSDGERFAIRHPVYDEECTRAVLAKIGGLPVDQRRSPAIKFASRKLRGGILALHNASLLRQAQPEAT</sequence>
<comment type="caution">
    <text evidence="1">The sequence shown here is derived from an EMBL/GenBank/DDBJ whole genome shotgun (WGS) entry which is preliminary data.</text>
</comment>
<organism evidence="1 2">
    <name type="scientific">Ideonella lacteola</name>
    <dbReference type="NCBI Taxonomy" id="2984193"/>
    <lineage>
        <taxon>Bacteria</taxon>
        <taxon>Pseudomonadati</taxon>
        <taxon>Pseudomonadota</taxon>
        <taxon>Betaproteobacteria</taxon>
        <taxon>Burkholderiales</taxon>
        <taxon>Sphaerotilaceae</taxon>
        <taxon>Ideonella</taxon>
    </lineage>
</organism>
<proteinExistence type="predicted"/>
<protein>
    <submittedName>
        <fullName evidence="1">Uncharacterized protein</fullName>
    </submittedName>
</protein>
<gene>
    <name evidence="1" type="ORF">AACH06_25455</name>
</gene>
<keyword evidence="2" id="KW-1185">Reference proteome</keyword>
<accession>A0ABU9BZD1</accession>
<evidence type="ECO:0000313" key="1">
    <source>
        <dbReference type="EMBL" id="MEK8034187.1"/>
    </source>
</evidence>
<reference evidence="1 2" key="1">
    <citation type="submission" date="2024-04" db="EMBL/GenBank/DDBJ databases">
        <title>Novel species of the genus Ideonella isolated from streams.</title>
        <authorList>
            <person name="Lu H."/>
        </authorList>
    </citation>
    <scope>NUCLEOTIDE SEQUENCE [LARGE SCALE GENOMIC DNA]</scope>
    <source>
        <strain evidence="1 2">DXS29W</strain>
    </source>
</reference>
<dbReference type="Proteomes" id="UP001371218">
    <property type="component" value="Unassembled WGS sequence"/>
</dbReference>
<name>A0ABU9BZD1_9BURK</name>
<evidence type="ECO:0000313" key="2">
    <source>
        <dbReference type="Proteomes" id="UP001371218"/>
    </source>
</evidence>
<dbReference type="EMBL" id="JBBUTG010000026">
    <property type="protein sequence ID" value="MEK8034187.1"/>
    <property type="molecule type" value="Genomic_DNA"/>
</dbReference>
<dbReference type="RefSeq" id="WP_341428615.1">
    <property type="nucleotide sequence ID" value="NZ_JBBUTG010000026.1"/>
</dbReference>